<evidence type="ECO:0000313" key="1">
    <source>
        <dbReference type="EMBL" id="EGE09486.1"/>
    </source>
</evidence>
<accession>F2Q5R8</accession>
<evidence type="ECO:0000313" key="2">
    <source>
        <dbReference type="Proteomes" id="UP000009169"/>
    </source>
</evidence>
<dbReference type="AlphaFoldDB" id="F2Q5R8"/>
<dbReference type="eggNOG" id="ENOG502S67F">
    <property type="taxonomic scope" value="Eukaryota"/>
</dbReference>
<proteinExistence type="predicted"/>
<reference evidence="2" key="1">
    <citation type="journal article" date="2012" name="MBio">
        <title>Comparative genome analysis of Trichophyton rubrum and related dermatophytes reveals candidate genes involved in infection.</title>
        <authorList>
            <person name="Martinez D.A."/>
            <person name="Oliver B.G."/>
            <person name="Graeser Y."/>
            <person name="Goldberg J.M."/>
            <person name="Li W."/>
            <person name="Martinez-Rossi N.M."/>
            <person name="Monod M."/>
            <person name="Shelest E."/>
            <person name="Barton R.C."/>
            <person name="Birch E."/>
            <person name="Brakhage A.A."/>
            <person name="Chen Z."/>
            <person name="Gurr S.J."/>
            <person name="Heiman D."/>
            <person name="Heitman J."/>
            <person name="Kosti I."/>
            <person name="Rossi A."/>
            <person name="Saif S."/>
            <person name="Samalova M."/>
            <person name="Saunders C.W."/>
            <person name="Shea T."/>
            <person name="Summerbell R.C."/>
            <person name="Xu J."/>
            <person name="Young S."/>
            <person name="Zeng Q."/>
            <person name="Birren B.W."/>
            <person name="Cuomo C.A."/>
            <person name="White T.C."/>
        </authorList>
    </citation>
    <scope>NUCLEOTIDE SEQUENCE [LARGE SCALE GENOMIC DNA]</scope>
    <source>
        <strain evidence="2">ATCC MYA-4606 / CBS 127.97</strain>
    </source>
</reference>
<dbReference type="OrthoDB" id="245563at2759"/>
<protein>
    <submittedName>
        <fullName evidence="1">Uncharacterized protein</fullName>
    </submittedName>
</protein>
<keyword evidence="2" id="KW-1185">Reference proteome</keyword>
<gene>
    <name evidence="1" type="ORF">TEQG_08431</name>
</gene>
<dbReference type="Proteomes" id="UP000009169">
    <property type="component" value="Unassembled WGS sequence"/>
</dbReference>
<dbReference type="EMBL" id="DS995809">
    <property type="protein sequence ID" value="EGE09486.1"/>
    <property type="molecule type" value="Genomic_DNA"/>
</dbReference>
<organism evidence="1 2">
    <name type="scientific">Trichophyton equinum (strain ATCC MYA-4606 / CBS 127.97)</name>
    <name type="common">Horse ringworm fungus</name>
    <dbReference type="NCBI Taxonomy" id="559882"/>
    <lineage>
        <taxon>Eukaryota</taxon>
        <taxon>Fungi</taxon>
        <taxon>Dikarya</taxon>
        <taxon>Ascomycota</taxon>
        <taxon>Pezizomycotina</taxon>
        <taxon>Eurotiomycetes</taxon>
        <taxon>Eurotiomycetidae</taxon>
        <taxon>Onygenales</taxon>
        <taxon>Arthrodermataceae</taxon>
        <taxon>Trichophyton</taxon>
    </lineage>
</organism>
<dbReference type="VEuPathDB" id="FungiDB:TEQG_08431"/>
<name>F2Q5R8_TRIEC</name>
<dbReference type="HOGENOM" id="CLU_074847_0_0_1"/>
<sequence length="232" mass="25962">MVFPSNNRLVNVPGFRINGGNSYTSITPLLSTIVFSQLKRTPKSHYEQSEIARARKLDPALRYLSEYTPNAIFATDAALLKTKYATVLEKVISYVRRGGTIVFGATFSSLSRIISIVNRFFEFSWCLPWKAGSYHRTTVHVNTNCQGLSMERLQTSYSQKALYLKNVPPESRLYAADEESTIESHVFYPEPINDLTQAAIVFAPYESGRIGYIGDVNGEDGSHAVILAMCKL</sequence>